<dbReference type="AlphaFoldDB" id="A0A8J6B173"/>
<accession>A0A8J6B173</accession>
<sequence>MAEPRIIVLDAFNGTFVDSSDESELSVRKDSMQHRGWNPSQSVIAETDESSSDEAIENPKYKLELLEKRHFVERHGHFIKTSVFMATVHAIATIVSILLCIISLIYYGLPVVAAYGPFLAYGATIVLVSEAVVLPSIKRFPEILVVVCICYSFIHCVLAIVVACVLSVYMTAFHVYLSLSHDPADVTLEEMMDGDADSMPWKYQPVYLIITVAFYLLAVALHILSSAPTTLLVSKYFNAFVYSRQRIRAEEIEYSSLLAEIGNYGTTSGSELEPESHGRVVSFGRQSTSEATIF</sequence>
<keyword evidence="4" id="KW-1185">Reference proteome</keyword>
<dbReference type="Proteomes" id="UP000717585">
    <property type="component" value="Unassembled WGS sequence"/>
</dbReference>
<feature type="compositionally biased region" description="Acidic residues" evidence="1">
    <location>
        <begin position="46"/>
        <end position="55"/>
    </location>
</feature>
<gene>
    <name evidence="3" type="ORF">J8273_6681</name>
</gene>
<feature type="transmembrane region" description="Helical" evidence="2">
    <location>
        <begin position="118"/>
        <end position="137"/>
    </location>
</feature>
<evidence type="ECO:0008006" key="5">
    <source>
        <dbReference type="Google" id="ProtNLM"/>
    </source>
</evidence>
<feature type="transmembrane region" description="Helical" evidence="2">
    <location>
        <begin position="206"/>
        <end position="225"/>
    </location>
</feature>
<keyword evidence="2" id="KW-0472">Membrane</keyword>
<name>A0A8J6B173_9EUKA</name>
<protein>
    <recommendedName>
        <fullName evidence="5">Transmembrane protein</fullName>
    </recommendedName>
</protein>
<evidence type="ECO:0000313" key="3">
    <source>
        <dbReference type="EMBL" id="KAG9392089.1"/>
    </source>
</evidence>
<feature type="transmembrane region" description="Helical" evidence="2">
    <location>
        <begin position="144"/>
        <end position="170"/>
    </location>
</feature>
<keyword evidence="2" id="KW-0812">Transmembrane</keyword>
<feature type="transmembrane region" description="Helical" evidence="2">
    <location>
        <begin position="83"/>
        <end position="106"/>
    </location>
</feature>
<keyword evidence="2" id="KW-1133">Transmembrane helix</keyword>
<dbReference type="EMBL" id="JAHDYR010000039">
    <property type="protein sequence ID" value="KAG9392089.1"/>
    <property type="molecule type" value="Genomic_DNA"/>
</dbReference>
<evidence type="ECO:0000256" key="1">
    <source>
        <dbReference type="SAM" id="MobiDB-lite"/>
    </source>
</evidence>
<feature type="region of interest" description="Disordered" evidence="1">
    <location>
        <begin position="30"/>
        <end position="55"/>
    </location>
</feature>
<proteinExistence type="predicted"/>
<comment type="caution">
    <text evidence="3">The sequence shown here is derived from an EMBL/GenBank/DDBJ whole genome shotgun (WGS) entry which is preliminary data.</text>
</comment>
<reference evidence="3" key="1">
    <citation type="submission" date="2021-05" db="EMBL/GenBank/DDBJ databases">
        <title>A free-living protist that lacks canonical eukaryotic 1 DNA replication and segregation systems.</title>
        <authorList>
            <person name="Salas-Leiva D.E."/>
            <person name="Tromer E.C."/>
            <person name="Curtis B.A."/>
            <person name="Jerlstrom-Hultqvist J."/>
            <person name="Kolisko M."/>
            <person name="Yi Z."/>
            <person name="Salas-Leiva J.S."/>
            <person name="Gallot-Lavallee L."/>
            <person name="Kops G.J.P.L."/>
            <person name="Archibald J.M."/>
            <person name="Simpson A.G.B."/>
            <person name="Roger A.J."/>
        </authorList>
    </citation>
    <scope>NUCLEOTIDE SEQUENCE</scope>
    <source>
        <strain evidence="3">BICM</strain>
    </source>
</reference>
<evidence type="ECO:0000313" key="4">
    <source>
        <dbReference type="Proteomes" id="UP000717585"/>
    </source>
</evidence>
<organism evidence="3 4">
    <name type="scientific">Carpediemonas membranifera</name>
    <dbReference type="NCBI Taxonomy" id="201153"/>
    <lineage>
        <taxon>Eukaryota</taxon>
        <taxon>Metamonada</taxon>
        <taxon>Carpediemonas-like organisms</taxon>
        <taxon>Carpediemonas</taxon>
    </lineage>
</organism>
<evidence type="ECO:0000256" key="2">
    <source>
        <dbReference type="SAM" id="Phobius"/>
    </source>
</evidence>